<organism evidence="2 3">
    <name type="scientific">Pseudoalteromonas rubra</name>
    <dbReference type="NCBI Taxonomy" id="43658"/>
    <lineage>
        <taxon>Bacteria</taxon>
        <taxon>Pseudomonadati</taxon>
        <taxon>Pseudomonadota</taxon>
        <taxon>Gammaproteobacteria</taxon>
        <taxon>Alteromonadales</taxon>
        <taxon>Pseudoalteromonadaceae</taxon>
        <taxon>Pseudoalteromonas</taxon>
    </lineage>
</organism>
<dbReference type="GO" id="GO:0016747">
    <property type="term" value="F:acyltransferase activity, transferring groups other than amino-acyl groups"/>
    <property type="evidence" value="ECO:0007669"/>
    <property type="project" value="InterPro"/>
</dbReference>
<dbReference type="InterPro" id="IPR016181">
    <property type="entry name" value="Acyl_CoA_acyltransferase"/>
</dbReference>
<accession>A0A5S3WIR0</accession>
<dbReference type="AlphaFoldDB" id="A0A5S3WIR0"/>
<sequence>MEIELRQASNADKPYLLQLRLQTMVEHLEQAGIFLCEEAHLCRLEEDYACSHLLLINKVVVGTLKFRLVNGQVEIMQLQIAPEFQKQGLGRCTLKHLFEQYPDTPLILTVLKHNPARRLYLSLGFETYDEDEYEYLMRRPAHKTFMA</sequence>
<dbReference type="InterPro" id="IPR000182">
    <property type="entry name" value="GNAT_dom"/>
</dbReference>
<gene>
    <name evidence="2" type="ORF">CWB99_19840</name>
</gene>
<evidence type="ECO:0000259" key="1">
    <source>
        <dbReference type="PROSITE" id="PS51186"/>
    </source>
</evidence>
<dbReference type="SUPFAM" id="SSF55729">
    <property type="entry name" value="Acyl-CoA N-acyltransferases (Nat)"/>
    <property type="match status" value="1"/>
</dbReference>
<proteinExistence type="predicted"/>
<dbReference type="RefSeq" id="WP_138553154.1">
    <property type="nucleotide sequence ID" value="NZ_PNCH01000063.1"/>
</dbReference>
<dbReference type="PROSITE" id="PS51186">
    <property type="entry name" value="GNAT"/>
    <property type="match status" value="1"/>
</dbReference>
<keyword evidence="2" id="KW-0808">Transferase</keyword>
<comment type="caution">
    <text evidence="2">The sequence shown here is derived from an EMBL/GenBank/DDBJ whole genome shotgun (WGS) entry which is preliminary data.</text>
</comment>
<reference evidence="3" key="2">
    <citation type="submission" date="2019-06" db="EMBL/GenBank/DDBJ databases">
        <title>Co-occurence of chitin degradation, pigmentation and bioactivity in marine Pseudoalteromonas.</title>
        <authorList>
            <person name="Sonnenschein E.C."/>
            <person name="Bech P.K."/>
        </authorList>
    </citation>
    <scope>NUCLEOTIDE SEQUENCE [LARGE SCALE GENOMIC DNA]</scope>
    <source>
        <strain evidence="3">S2676</strain>
    </source>
</reference>
<evidence type="ECO:0000313" key="2">
    <source>
        <dbReference type="EMBL" id="TMP26011.1"/>
    </source>
</evidence>
<dbReference type="EMBL" id="PNCI01000054">
    <property type="protein sequence ID" value="TMP26011.1"/>
    <property type="molecule type" value="Genomic_DNA"/>
</dbReference>
<evidence type="ECO:0000313" key="3">
    <source>
        <dbReference type="Proteomes" id="UP000310249"/>
    </source>
</evidence>
<protein>
    <submittedName>
        <fullName evidence="2">GNAT family N-acetyltransferase</fullName>
    </submittedName>
</protein>
<reference evidence="2 3" key="1">
    <citation type="submission" date="2018-01" db="EMBL/GenBank/DDBJ databases">
        <authorList>
            <person name="Paulsen S."/>
            <person name="Gram L.K."/>
        </authorList>
    </citation>
    <scope>NUCLEOTIDE SEQUENCE [LARGE SCALE GENOMIC DNA]</scope>
    <source>
        <strain evidence="2 3">S2676</strain>
    </source>
</reference>
<feature type="domain" description="N-acetyltransferase" evidence="1">
    <location>
        <begin position="3"/>
        <end position="142"/>
    </location>
</feature>
<dbReference type="Gene3D" id="3.40.630.30">
    <property type="match status" value="1"/>
</dbReference>
<dbReference type="Proteomes" id="UP000310249">
    <property type="component" value="Unassembled WGS sequence"/>
</dbReference>
<dbReference type="OrthoDB" id="5522469at2"/>
<dbReference type="Pfam" id="PF00583">
    <property type="entry name" value="Acetyltransf_1"/>
    <property type="match status" value="1"/>
</dbReference>
<name>A0A5S3WIR0_9GAMM</name>